<dbReference type="GO" id="GO:0005506">
    <property type="term" value="F:iron ion binding"/>
    <property type="evidence" value="ECO:0007669"/>
    <property type="project" value="InterPro"/>
</dbReference>
<dbReference type="Gene3D" id="2.60.120.620">
    <property type="entry name" value="q2cbj1_9rhob like domain"/>
    <property type="match status" value="1"/>
</dbReference>
<evidence type="ECO:0000256" key="1">
    <source>
        <dbReference type="ARBA" id="ARBA00001961"/>
    </source>
</evidence>
<dbReference type="InterPro" id="IPR006620">
    <property type="entry name" value="Pro_4_hyd_alph"/>
</dbReference>
<evidence type="ECO:0000259" key="7">
    <source>
        <dbReference type="SMART" id="SM00702"/>
    </source>
</evidence>
<organism evidence="8">
    <name type="scientific">Craspedostauros australis</name>
    <dbReference type="NCBI Taxonomy" id="1486917"/>
    <lineage>
        <taxon>Eukaryota</taxon>
        <taxon>Sar</taxon>
        <taxon>Stramenopiles</taxon>
        <taxon>Ochrophyta</taxon>
        <taxon>Bacillariophyta</taxon>
        <taxon>Bacillariophyceae</taxon>
        <taxon>Bacillariophycidae</taxon>
        <taxon>Naviculales</taxon>
        <taxon>Naviculaceae</taxon>
        <taxon>Craspedostauros</taxon>
    </lineage>
</organism>
<reference evidence="8" key="1">
    <citation type="submission" date="2021-01" db="EMBL/GenBank/DDBJ databases">
        <authorList>
            <person name="Corre E."/>
            <person name="Pelletier E."/>
            <person name="Niang G."/>
            <person name="Scheremetjew M."/>
            <person name="Finn R."/>
            <person name="Kale V."/>
            <person name="Holt S."/>
            <person name="Cochrane G."/>
            <person name="Meng A."/>
            <person name="Brown T."/>
            <person name="Cohen L."/>
        </authorList>
    </citation>
    <scope>NUCLEOTIDE SEQUENCE</scope>
    <source>
        <strain evidence="8">CCMP3328</strain>
    </source>
</reference>
<dbReference type="PANTHER" id="PTHR10869">
    <property type="entry name" value="PROLYL 4-HYDROXYLASE ALPHA SUBUNIT"/>
    <property type="match status" value="1"/>
</dbReference>
<evidence type="ECO:0000256" key="2">
    <source>
        <dbReference type="ARBA" id="ARBA00022723"/>
    </source>
</evidence>
<dbReference type="GO" id="GO:0004656">
    <property type="term" value="F:procollagen-proline 4-dioxygenase activity"/>
    <property type="evidence" value="ECO:0007669"/>
    <property type="project" value="TreeGrafter"/>
</dbReference>
<sequence>MGGKKRRNNNGGSNGSNTNNGNGNKSKSKSKNSGKGKGSDRSSGSSPPDKVSFPLSLLAEAPKPLPSSADGNFDYDYASYNKMTRKPLSMSEYHHPNVWIIPNFMTLHECQNWIAYCEDSSWFEYTQHNATRYIAQRECYRIQQPDAHCIAQRLFERLQHSNDGIVSTLQRRIQTLHRNREATVMGLNPNIRVYKYTKGHSFGRHVDGSHAATMVSSSSSPDGVNTTQPQRSRSGTTAITVLVYLSECRGGATRFYDHESSSSFAYEPKIGSMLLHVHGDDYCMEHEAEKVMDGIKYVLRTDVVFGHVG</sequence>
<dbReference type="SMART" id="SM00702">
    <property type="entry name" value="P4Hc"/>
    <property type="match status" value="1"/>
</dbReference>
<accession>A0A7R9WS05</accession>
<keyword evidence="2" id="KW-0479">Metal-binding</keyword>
<keyword evidence="5" id="KW-0408">Iron</keyword>
<proteinExistence type="predicted"/>
<feature type="compositionally biased region" description="Polar residues" evidence="6">
    <location>
        <begin position="221"/>
        <end position="233"/>
    </location>
</feature>
<dbReference type="GO" id="GO:0005783">
    <property type="term" value="C:endoplasmic reticulum"/>
    <property type="evidence" value="ECO:0007669"/>
    <property type="project" value="TreeGrafter"/>
</dbReference>
<dbReference type="GO" id="GO:0031418">
    <property type="term" value="F:L-ascorbic acid binding"/>
    <property type="evidence" value="ECO:0007669"/>
    <property type="project" value="InterPro"/>
</dbReference>
<dbReference type="AlphaFoldDB" id="A0A7R9WS05"/>
<evidence type="ECO:0000256" key="5">
    <source>
        <dbReference type="ARBA" id="ARBA00023004"/>
    </source>
</evidence>
<gene>
    <name evidence="8" type="ORF">CAUS1442_LOCUS3992</name>
</gene>
<feature type="domain" description="Prolyl 4-hydroxylase alpha subunit" evidence="7">
    <location>
        <begin position="96"/>
        <end position="304"/>
    </location>
</feature>
<protein>
    <recommendedName>
        <fullName evidence="7">Prolyl 4-hydroxylase alpha subunit domain-containing protein</fullName>
    </recommendedName>
</protein>
<dbReference type="InterPro" id="IPR044862">
    <property type="entry name" value="Pro_4_hyd_alph_FE2OG_OXY"/>
</dbReference>
<keyword evidence="4" id="KW-0560">Oxidoreductase</keyword>
<name>A0A7R9WS05_9STRA</name>
<dbReference type="EMBL" id="HBEF01006457">
    <property type="protein sequence ID" value="CAD8331893.1"/>
    <property type="molecule type" value="Transcribed_RNA"/>
</dbReference>
<comment type="cofactor">
    <cofactor evidence="1">
        <name>L-ascorbate</name>
        <dbReference type="ChEBI" id="CHEBI:38290"/>
    </cofactor>
</comment>
<feature type="region of interest" description="Disordered" evidence="6">
    <location>
        <begin position="212"/>
        <end position="233"/>
    </location>
</feature>
<evidence type="ECO:0000256" key="6">
    <source>
        <dbReference type="SAM" id="MobiDB-lite"/>
    </source>
</evidence>
<keyword evidence="3" id="KW-0223">Dioxygenase</keyword>
<dbReference type="InterPro" id="IPR045054">
    <property type="entry name" value="P4HA-like"/>
</dbReference>
<dbReference type="PANTHER" id="PTHR10869:SF236">
    <property type="entry name" value="PROLYL 4-HYDROXYLASE ALPHA SUBUNIT DOMAIN-CONTAINING PROTEIN"/>
    <property type="match status" value="1"/>
</dbReference>
<feature type="region of interest" description="Disordered" evidence="6">
    <location>
        <begin position="1"/>
        <end position="53"/>
    </location>
</feature>
<dbReference type="Pfam" id="PF13640">
    <property type="entry name" value="2OG-FeII_Oxy_3"/>
    <property type="match status" value="1"/>
</dbReference>
<evidence type="ECO:0000256" key="3">
    <source>
        <dbReference type="ARBA" id="ARBA00022964"/>
    </source>
</evidence>
<feature type="compositionally biased region" description="Low complexity" evidence="6">
    <location>
        <begin position="9"/>
        <end position="25"/>
    </location>
</feature>
<evidence type="ECO:0000256" key="4">
    <source>
        <dbReference type="ARBA" id="ARBA00023002"/>
    </source>
</evidence>
<evidence type="ECO:0000313" key="8">
    <source>
        <dbReference type="EMBL" id="CAD8331893.1"/>
    </source>
</evidence>